<evidence type="ECO:0000313" key="8">
    <source>
        <dbReference type="EMBL" id="PWA12658.1"/>
    </source>
</evidence>
<evidence type="ECO:0000256" key="2">
    <source>
        <dbReference type="ARBA" id="ARBA00022475"/>
    </source>
</evidence>
<keyword evidence="3 6" id="KW-0812">Transmembrane</keyword>
<evidence type="ECO:0000256" key="1">
    <source>
        <dbReference type="ARBA" id="ARBA00004651"/>
    </source>
</evidence>
<evidence type="ECO:0000256" key="5">
    <source>
        <dbReference type="ARBA" id="ARBA00023136"/>
    </source>
</evidence>
<organism evidence="8 9">
    <name type="scientific">Pueribacillus theae</name>
    <dbReference type="NCBI Taxonomy" id="2171751"/>
    <lineage>
        <taxon>Bacteria</taxon>
        <taxon>Bacillati</taxon>
        <taxon>Bacillota</taxon>
        <taxon>Bacilli</taxon>
        <taxon>Bacillales</taxon>
        <taxon>Bacillaceae</taxon>
        <taxon>Pueribacillus</taxon>
    </lineage>
</organism>
<dbReference type="InterPro" id="IPR032816">
    <property type="entry name" value="VTT_dom"/>
</dbReference>
<reference evidence="8 9" key="1">
    <citation type="submission" date="2018-04" db="EMBL/GenBank/DDBJ databases">
        <title>Camelliibacillus theae gen. nov., sp. nov., isolated from Pu'er tea.</title>
        <authorList>
            <person name="Niu L."/>
        </authorList>
    </citation>
    <scope>NUCLEOTIDE SEQUENCE [LARGE SCALE GENOMIC DNA]</scope>
    <source>
        <strain evidence="8 9">T8</strain>
    </source>
</reference>
<evidence type="ECO:0000256" key="4">
    <source>
        <dbReference type="ARBA" id="ARBA00022989"/>
    </source>
</evidence>
<comment type="caution">
    <text evidence="8">The sequence shown here is derived from an EMBL/GenBank/DDBJ whole genome shotgun (WGS) entry which is preliminary data.</text>
</comment>
<proteinExistence type="inferred from homology"/>
<feature type="transmembrane region" description="Helical" evidence="6">
    <location>
        <begin position="6"/>
        <end position="29"/>
    </location>
</feature>
<feature type="transmembrane region" description="Helical" evidence="6">
    <location>
        <begin position="181"/>
        <end position="201"/>
    </location>
</feature>
<dbReference type="RefSeq" id="WP_116553649.1">
    <property type="nucleotide sequence ID" value="NZ_QCZG01000006.1"/>
</dbReference>
<keyword evidence="4 6" id="KW-1133">Transmembrane helix</keyword>
<keyword evidence="9" id="KW-1185">Reference proteome</keyword>
<evidence type="ECO:0000313" key="9">
    <source>
        <dbReference type="Proteomes" id="UP000245998"/>
    </source>
</evidence>
<feature type="transmembrane region" description="Helical" evidence="6">
    <location>
        <begin position="41"/>
        <end position="62"/>
    </location>
</feature>
<evidence type="ECO:0000256" key="6">
    <source>
        <dbReference type="RuleBase" id="RU366058"/>
    </source>
</evidence>
<accession>A0A2U1K6Y8</accession>
<dbReference type="GO" id="GO:0005886">
    <property type="term" value="C:plasma membrane"/>
    <property type="evidence" value="ECO:0007669"/>
    <property type="project" value="UniProtKB-SubCell"/>
</dbReference>
<keyword evidence="2 6" id="KW-1003">Cell membrane</keyword>
<dbReference type="OrthoDB" id="2381682at2"/>
<sequence length="210" mass="23972">MKKGIIFAIFYGSILSVAFLLREPMLVWLNHSNLSQLPLMLFLAILFSILPIVPFTVFSGLMGAKYGVWIGAAINWTGSVGAAIIFFFLSRYFFVLQFQQYISRYKKIKKFDSIISRNAFVAVLFSRMIPIIPPPVVNIYSGLSSMFFREYILATAIGKIPGIIFYAYLGKQLFTSNYSLFLGIFIYLGFIIIVALVYFLWYKGKKAVDY</sequence>
<name>A0A2U1K6Y8_9BACI</name>
<evidence type="ECO:0000256" key="3">
    <source>
        <dbReference type="ARBA" id="ARBA00022692"/>
    </source>
</evidence>
<dbReference type="PANTHER" id="PTHR12677:SF59">
    <property type="entry name" value="GOLGI APPARATUS MEMBRANE PROTEIN TVP38-RELATED"/>
    <property type="match status" value="1"/>
</dbReference>
<feature type="transmembrane region" description="Helical" evidence="6">
    <location>
        <begin position="114"/>
        <end position="132"/>
    </location>
</feature>
<dbReference type="InterPro" id="IPR015414">
    <property type="entry name" value="TMEM64"/>
</dbReference>
<dbReference type="AlphaFoldDB" id="A0A2U1K6Y8"/>
<feature type="transmembrane region" description="Helical" evidence="6">
    <location>
        <begin position="68"/>
        <end position="94"/>
    </location>
</feature>
<protein>
    <recommendedName>
        <fullName evidence="6">TVP38/TMEM64 family membrane protein</fullName>
    </recommendedName>
</protein>
<dbReference type="PANTHER" id="PTHR12677">
    <property type="entry name" value="GOLGI APPARATUS MEMBRANE PROTEIN TVP38-RELATED"/>
    <property type="match status" value="1"/>
</dbReference>
<comment type="similarity">
    <text evidence="6">Belongs to the TVP38/TMEM64 family.</text>
</comment>
<gene>
    <name evidence="8" type="ORF">DCC39_04255</name>
</gene>
<dbReference type="EMBL" id="QCZG01000006">
    <property type="protein sequence ID" value="PWA12658.1"/>
    <property type="molecule type" value="Genomic_DNA"/>
</dbReference>
<comment type="subcellular location">
    <subcellularLocation>
        <location evidence="1 6">Cell membrane</location>
        <topology evidence="1 6">Multi-pass membrane protein</topology>
    </subcellularLocation>
</comment>
<feature type="domain" description="VTT" evidence="7">
    <location>
        <begin position="53"/>
        <end position="171"/>
    </location>
</feature>
<evidence type="ECO:0000259" key="7">
    <source>
        <dbReference type="Pfam" id="PF09335"/>
    </source>
</evidence>
<dbReference type="Proteomes" id="UP000245998">
    <property type="component" value="Unassembled WGS sequence"/>
</dbReference>
<feature type="transmembrane region" description="Helical" evidence="6">
    <location>
        <begin position="152"/>
        <end position="169"/>
    </location>
</feature>
<keyword evidence="5 6" id="KW-0472">Membrane</keyword>
<dbReference type="Pfam" id="PF09335">
    <property type="entry name" value="VTT_dom"/>
    <property type="match status" value="1"/>
</dbReference>